<dbReference type="STRING" id="640132.Srot_2125"/>
<dbReference type="OrthoDB" id="4571489at2"/>
<gene>
    <name evidence="3" type="ordered locus">Srot_2125</name>
</gene>
<dbReference type="HOGENOM" id="CLU_2345054_0_0_11"/>
<dbReference type="InterPro" id="IPR010093">
    <property type="entry name" value="SinI_DNA-bd"/>
</dbReference>
<evidence type="ECO:0000313" key="3">
    <source>
        <dbReference type="EMBL" id="ADG98578.1"/>
    </source>
</evidence>
<accession>D6Z9E8</accession>
<dbReference type="NCBIfam" id="TIGR01764">
    <property type="entry name" value="excise"/>
    <property type="match status" value="1"/>
</dbReference>
<keyword evidence="4" id="KW-1185">Reference proteome</keyword>
<feature type="domain" description="Helix-turn-helix" evidence="2">
    <location>
        <begin position="21"/>
        <end position="70"/>
    </location>
</feature>
<dbReference type="RefSeq" id="WP_013139028.1">
    <property type="nucleotide sequence ID" value="NC_014168.1"/>
</dbReference>
<reference evidence="3 4" key="1">
    <citation type="journal article" date="2010" name="Stand. Genomic Sci.">
        <title>Complete genome sequence of Segniliparus rotundus type strain (CDC 1076).</title>
        <authorList>
            <person name="Sikorski J."/>
            <person name="Lapidus A."/>
            <person name="Copeland A."/>
            <person name="Misra M."/>
            <person name="Glavina Del Rio T."/>
            <person name="Nolan M."/>
            <person name="Lucas S."/>
            <person name="Chen F."/>
            <person name="Tice H."/>
            <person name="Cheng J.F."/>
            <person name="Jando M."/>
            <person name="Schneider S."/>
            <person name="Bruce D."/>
            <person name="Goodwin L."/>
            <person name="Pitluck S."/>
            <person name="Liolios K."/>
            <person name="Mikhailova N."/>
            <person name="Pati A."/>
            <person name="Ivanova N."/>
            <person name="Mavromatis K."/>
            <person name="Chen A."/>
            <person name="Palaniappan K."/>
            <person name="Chertkov O."/>
            <person name="Land M."/>
            <person name="Hauser L."/>
            <person name="Chang Y.J."/>
            <person name="Jeffries C.D."/>
            <person name="Brettin T."/>
            <person name="Detter J.C."/>
            <person name="Han C."/>
            <person name="Rohde M."/>
            <person name="Goker M."/>
            <person name="Bristow J."/>
            <person name="Eisen J.A."/>
            <person name="Markowitz V."/>
            <person name="Hugenholtz P."/>
            <person name="Kyrpides N.C."/>
            <person name="Klenk H.P."/>
        </authorList>
    </citation>
    <scope>NUCLEOTIDE SEQUENCE [LARGE SCALE GENOMIC DNA]</scope>
    <source>
        <strain evidence="4">ATCC BAA-972 / CDC 1076 / CIP 108378 / DSM 44985 / JCM 13578</strain>
    </source>
</reference>
<evidence type="ECO:0000256" key="1">
    <source>
        <dbReference type="SAM" id="MobiDB-lite"/>
    </source>
</evidence>
<dbReference type="Proteomes" id="UP000002247">
    <property type="component" value="Chromosome"/>
</dbReference>
<dbReference type="KEGG" id="srt:Srot_2125"/>
<dbReference type="AlphaFoldDB" id="D6Z9E8"/>
<dbReference type="Pfam" id="PF12728">
    <property type="entry name" value="HTH_17"/>
    <property type="match status" value="1"/>
</dbReference>
<dbReference type="InterPro" id="IPR041657">
    <property type="entry name" value="HTH_17"/>
</dbReference>
<sequence length="97" mass="10700">MTGKGQPDGERPELRLSPRTYSPAEAATVLGCSTSWLEKELRARRAPGSKLGKRWRLTEADVEAVMRANRREAACDANPWGLAPGSIRKRRVRGARG</sequence>
<evidence type="ECO:0000313" key="4">
    <source>
        <dbReference type="Proteomes" id="UP000002247"/>
    </source>
</evidence>
<feature type="region of interest" description="Disordered" evidence="1">
    <location>
        <begin position="1"/>
        <end position="20"/>
    </location>
</feature>
<dbReference type="EMBL" id="CP001958">
    <property type="protein sequence ID" value="ADG98578.1"/>
    <property type="molecule type" value="Genomic_DNA"/>
</dbReference>
<name>D6Z9E8_SEGRD</name>
<organism evidence="3 4">
    <name type="scientific">Segniliparus rotundus (strain ATCC BAA-972 / CDC 1076 / CIP 108378 / DSM 44985 / JCM 13578)</name>
    <dbReference type="NCBI Taxonomy" id="640132"/>
    <lineage>
        <taxon>Bacteria</taxon>
        <taxon>Bacillati</taxon>
        <taxon>Actinomycetota</taxon>
        <taxon>Actinomycetes</taxon>
        <taxon>Mycobacteriales</taxon>
        <taxon>Segniliparaceae</taxon>
        <taxon>Segniliparus</taxon>
    </lineage>
</organism>
<dbReference type="GO" id="GO:0003677">
    <property type="term" value="F:DNA binding"/>
    <property type="evidence" value="ECO:0007669"/>
    <property type="project" value="InterPro"/>
</dbReference>
<evidence type="ECO:0000259" key="2">
    <source>
        <dbReference type="Pfam" id="PF12728"/>
    </source>
</evidence>
<proteinExistence type="predicted"/>
<feature type="compositionally biased region" description="Basic and acidic residues" evidence="1">
    <location>
        <begin position="7"/>
        <end position="16"/>
    </location>
</feature>
<protein>
    <submittedName>
        <fullName evidence="3">DNA binding domain protein, excisionase family</fullName>
    </submittedName>
</protein>